<evidence type="ECO:0000256" key="7">
    <source>
        <dbReference type="ARBA" id="ARBA00022807"/>
    </source>
</evidence>
<keyword evidence="7" id="KW-0788">Thiol protease</keyword>
<dbReference type="RefSeq" id="XP_064703935.1">
    <property type="nucleotide sequence ID" value="XM_064849232.1"/>
</dbReference>
<dbReference type="CDD" id="cd02257">
    <property type="entry name" value="Peptidase_C19"/>
    <property type="match status" value="1"/>
</dbReference>
<keyword evidence="4" id="KW-0645">Protease</keyword>
<feature type="compositionally biased region" description="Low complexity" evidence="8">
    <location>
        <begin position="797"/>
        <end position="814"/>
    </location>
</feature>
<keyword evidence="11" id="KW-1185">Reference proteome</keyword>
<dbReference type="SUPFAM" id="SSF54001">
    <property type="entry name" value="Cysteine proteinases"/>
    <property type="match status" value="1"/>
</dbReference>
<feature type="region of interest" description="Disordered" evidence="8">
    <location>
        <begin position="1"/>
        <end position="125"/>
    </location>
</feature>
<evidence type="ECO:0000256" key="6">
    <source>
        <dbReference type="ARBA" id="ARBA00022801"/>
    </source>
</evidence>
<feature type="compositionally biased region" description="Basic residues" evidence="8">
    <location>
        <begin position="1"/>
        <end position="14"/>
    </location>
</feature>
<evidence type="ECO:0000313" key="11">
    <source>
        <dbReference type="Proteomes" id="UP001358417"/>
    </source>
</evidence>
<dbReference type="AlphaFoldDB" id="A0AAV9N3T7"/>
<dbReference type="Pfam" id="PF00443">
    <property type="entry name" value="UCH"/>
    <property type="match status" value="1"/>
</dbReference>
<dbReference type="GO" id="GO:0005634">
    <property type="term" value="C:nucleus"/>
    <property type="evidence" value="ECO:0007669"/>
    <property type="project" value="TreeGrafter"/>
</dbReference>
<dbReference type="GO" id="GO:0005829">
    <property type="term" value="C:cytosol"/>
    <property type="evidence" value="ECO:0007669"/>
    <property type="project" value="TreeGrafter"/>
</dbReference>
<evidence type="ECO:0000256" key="1">
    <source>
        <dbReference type="ARBA" id="ARBA00000707"/>
    </source>
</evidence>
<feature type="compositionally biased region" description="Basic and acidic residues" evidence="8">
    <location>
        <begin position="830"/>
        <end position="840"/>
    </location>
</feature>
<feature type="region of interest" description="Disordered" evidence="8">
    <location>
        <begin position="691"/>
        <end position="851"/>
    </location>
</feature>
<dbReference type="PROSITE" id="PS50235">
    <property type="entry name" value="USP_3"/>
    <property type="match status" value="1"/>
</dbReference>
<dbReference type="InterPro" id="IPR038765">
    <property type="entry name" value="Papain-like_cys_pep_sf"/>
</dbReference>
<sequence length="1041" mass="116892">MARGRKKAAPKKAAQKATTEVDVTGTNEAPPPGAHSGIKLKLRFGRGNNSKTDTASGTANGPPSTQANPTSSELSALRRSRRNGDNNREGEGEEEDREAEQEDVEPEHDRDASPTTSEGPEFQLLSTVRAIDLSASRRTRNTPLGFTNPGNMCYRNALLITLFHSDRILQWLEHRYLQALRATGLNLTKYQSWRQPKVSSWQRAEPWNSTAKRVSDVQYTDVFCELLYLSRRYWGDYNQVVMDEEMLSFWRFIRQQCERYRLLGCPQWLSWEDQEDSSELLTFIINLANFQRERLLNGTMCPNLMEEEQAKLYHLQDLDISNIISFTKTKRVNCIYCTSTGNTKRRIAGTDEEPIWSVPVLLPIQPGPRNKFEPEVELMECLRRTLKSEFDETTCDACRGKDQSIQDTFTQEKDKINDDDTLNQTQKTSGLKKARTLRDQELDKLKKYNGYRWEKVAKLPEVLFLTLTRFQNFNSNKSKVVVNIPPTLNLRGVVEHRMPTPKETKYRIVGLVSHLGPTLKEGHYITQTYSTEEGWMVFNNEEVKRTNLDAIIDDQKKTVRKGFTPYLVMYEKIPIHEFDVVDEAESNHDAGDGAEHNRDFGNFGAPVASIEGRPTRKTPNEPESLLEIAATSVPGPDEAYLTVKAEINNTVIEFPTFVLKGHANSNLRLSKIRLGLFDAKSNVHLDARQKWNFSGSSSGSSKRTSDQSLENDNDGDNAEFPAKRTRGNSSTTRGRVSRGGGILAGDTSPATRPHPPTTHRATTLATDNGNKTPTTDHRDDSSPLTPYHPTSPPGSPGPTHTPISPSPSFSDPPSIVNPYLTENATNPTHDAGDVQGHRDISQGTSGPNVTVASSALDAHGAQAPAGLWGDGQMEDDTDPFATTWEHLRLSPTRRPLYSPGNSLFVNFSNSPRYWESTFGLDSPRVGDMHSFHQRKRRRMSYDSHGDADNELMMESSPSSASSEFGYGSGRYHNDSPVRPAARPLYLSPGMEPHELVDPRDFYYTDDEERGIILGIDEDDMDMGMRCGIGPESVPRHWRGYL</sequence>
<feature type="compositionally biased region" description="Polar residues" evidence="8">
    <location>
        <begin position="764"/>
        <end position="773"/>
    </location>
</feature>
<dbReference type="InterPro" id="IPR001394">
    <property type="entry name" value="Peptidase_C19_UCH"/>
</dbReference>
<feature type="compositionally biased region" description="Acidic residues" evidence="8">
    <location>
        <begin position="91"/>
        <end position="106"/>
    </location>
</feature>
<name>A0AAV9N3T7_9EURO</name>
<evidence type="ECO:0000256" key="8">
    <source>
        <dbReference type="SAM" id="MobiDB-lite"/>
    </source>
</evidence>
<dbReference type="GO" id="GO:0006508">
    <property type="term" value="P:proteolysis"/>
    <property type="evidence" value="ECO:0007669"/>
    <property type="project" value="UniProtKB-KW"/>
</dbReference>
<dbReference type="EMBL" id="JAVRRD010000021">
    <property type="protein sequence ID" value="KAK5048576.1"/>
    <property type="molecule type" value="Genomic_DNA"/>
</dbReference>
<dbReference type="InterPro" id="IPR028889">
    <property type="entry name" value="USP"/>
</dbReference>
<organism evidence="10 11">
    <name type="scientific">Exophiala bonariae</name>
    <dbReference type="NCBI Taxonomy" id="1690606"/>
    <lineage>
        <taxon>Eukaryota</taxon>
        <taxon>Fungi</taxon>
        <taxon>Dikarya</taxon>
        <taxon>Ascomycota</taxon>
        <taxon>Pezizomycotina</taxon>
        <taxon>Eurotiomycetes</taxon>
        <taxon>Chaetothyriomycetidae</taxon>
        <taxon>Chaetothyriales</taxon>
        <taxon>Herpotrichiellaceae</taxon>
        <taxon>Exophiala</taxon>
    </lineage>
</organism>
<evidence type="ECO:0000313" key="10">
    <source>
        <dbReference type="EMBL" id="KAK5048576.1"/>
    </source>
</evidence>
<reference evidence="10 11" key="1">
    <citation type="submission" date="2023-08" db="EMBL/GenBank/DDBJ databases">
        <title>Black Yeasts Isolated from many extreme environments.</title>
        <authorList>
            <person name="Coleine C."/>
            <person name="Stajich J.E."/>
            <person name="Selbmann L."/>
        </authorList>
    </citation>
    <scope>NUCLEOTIDE SEQUENCE [LARGE SCALE GENOMIC DNA]</scope>
    <source>
        <strain evidence="10 11">CCFEE 5792</strain>
    </source>
</reference>
<comment type="catalytic activity">
    <reaction evidence="1">
        <text>Thiol-dependent hydrolysis of ester, thioester, amide, peptide and isopeptide bonds formed by the C-terminal Gly of ubiquitin (a 76-residue protein attached to proteins as an intracellular targeting signal).</text>
        <dbReference type="EC" id="3.4.19.12"/>
    </reaction>
</comment>
<dbReference type="GeneID" id="89973842"/>
<evidence type="ECO:0000259" key="9">
    <source>
        <dbReference type="PROSITE" id="PS50235"/>
    </source>
</evidence>
<proteinExistence type="inferred from homology"/>
<evidence type="ECO:0000256" key="3">
    <source>
        <dbReference type="ARBA" id="ARBA00012759"/>
    </source>
</evidence>
<feature type="domain" description="USP" evidence="9">
    <location>
        <begin position="144"/>
        <end position="573"/>
    </location>
</feature>
<dbReference type="PANTHER" id="PTHR24006:SF888">
    <property type="entry name" value="UBIQUITIN CARBOXYL-TERMINAL HYDROLASE 30"/>
    <property type="match status" value="1"/>
</dbReference>
<feature type="region of interest" description="Disordered" evidence="8">
    <location>
        <begin position="936"/>
        <end position="971"/>
    </location>
</feature>
<evidence type="ECO:0000256" key="2">
    <source>
        <dbReference type="ARBA" id="ARBA00009085"/>
    </source>
</evidence>
<dbReference type="Proteomes" id="UP001358417">
    <property type="component" value="Unassembled WGS sequence"/>
</dbReference>
<keyword evidence="5" id="KW-0833">Ubl conjugation pathway</keyword>
<feature type="compositionally biased region" description="Polar residues" evidence="8">
    <location>
        <begin position="47"/>
        <end position="70"/>
    </location>
</feature>
<dbReference type="PANTHER" id="PTHR24006">
    <property type="entry name" value="UBIQUITIN CARBOXYL-TERMINAL HYDROLASE"/>
    <property type="match status" value="1"/>
</dbReference>
<dbReference type="GO" id="GO:0016579">
    <property type="term" value="P:protein deubiquitination"/>
    <property type="evidence" value="ECO:0007669"/>
    <property type="project" value="InterPro"/>
</dbReference>
<protein>
    <recommendedName>
        <fullName evidence="3">ubiquitinyl hydrolase 1</fullName>
        <ecNumber evidence="3">3.4.19.12</ecNumber>
    </recommendedName>
</protein>
<comment type="similarity">
    <text evidence="2">Belongs to the peptidase C19 family.</text>
</comment>
<dbReference type="GO" id="GO:0004843">
    <property type="term" value="F:cysteine-type deubiquitinase activity"/>
    <property type="evidence" value="ECO:0007669"/>
    <property type="project" value="UniProtKB-EC"/>
</dbReference>
<keyword evidence="6" id="KW-0378">Hydrolase</keyword>
<evidence type="ECO:0000256" key="4">
    <source>
        <dbReference type="ARBA" id="ARBA00022670"/>
    </source>
</evidence>
<dbReference type="InterPro" id="IPR050164">
    <property type="entry name" value="Peptidase_C19"/>
</dbReference>
<dbReference type="Gene3D" id="3.90.70.10">
    <property type="entry name" value="Cysteine proteinases"/>
    <property type="match status" value="1"/>
</dbReference>
<accession>A0AAV9N3T7</accession>
<gene>
    <name evidence="10" type="ORF">LTR84_005667</name>
</gene>
<dbReference type="EC" id="3.4.19.12" evidence="3"/>
<evidence type="ECO:0000256" key="5">
    <source>
        <dbReference type="ARBA" id="ARBA00022786"/>
    </source>
</evidence>
<comment type="caution">
    <text evidence="10">The sequence shown here is derived from an EMBL/GenBank/DDBJ whole genome shotgun (WGS) entry which is preliminary data.</text>
</comment>
<feature type="compositionally biased region" description="Polar residues" evidence="8">
    <location>
        <begin position="841"/>
        <end position="851"/>
    </location>
</feature>
<feature type="compositionally biased region" description="Low complexity" evidence="8">
    <location>
        <begin position="955"/>
        <end position="965"/>
    </location>
</feature>